<feature type="region of interest" description="Disordered" evidence="1">
    <location>
        <begin position="25"/>
        <end position="60"/>
    </location>
</feature>
<reference evidence="2 3" key="1">
    <citation type="submission" date="2019-07" db="EMBL/GenBank/DDBJ databases">
        <title>Genomic Encyclopedia of Archaeal and Bacterial Type Strains, Phase II (KMG-II): from individual species to whole genera.</title>
        <authorList>
            <person name="Goeker M."/>
        </authorList>
    </citation>
    <scope>NUCLEOTIDE SEQUENCE [LARGE SCALE GENOMIC DNA]</scope>
    <source>
        <strain evidence="2 3">DSM 17527</strain>
    </source>
</reference>
<name>A0A5S5C3F5_9FLAO</name>
<comment type="caution">
    <text evidence="2">The sequence shown here is derived from an EMBL/GenBank/DDBJ whole genome shotgun (WGS) entry which is preliminary data.</text>
</comment>
<keyword evidence="3" id="KW-1185">Reference proteome</keyword>
<proteinExistence type="predicted"/>
<accession>A0A5S5C3F5</accession>
<evidence type="ECO:0000313" key="3">
    <source>
        <dbReference type="Proteomes" id="UP000324376"/>
    </source>
</evidence>
<gene>
    <name evidence="2" type="ORF">BD809_105250</name>
</gene>
<organism evidence="2 3">
    <name type="scientific">Aquimarina intermedia</name>
    <dbReference type="NCBI Taxonomy" id="350814"/>
    <lineage>
        <taxon>Bacteria</taxon>
        <taxon>Pseudomonadati</taxon>
        <taxon>Bacteroidota</taxon>
        <taxon>Flavobacteriia</taxon>
        <taxon>Flavobacteriales</taxon>
        <taxon>Flavobacteriaceae</taxon>
        <taxon>Aquimarina</taxon>
    </lineage>
</organism>
<evidence type="ECO:0000313" key="2">
    <source>
        <dbReference type="EMBL" id="TYP73659.1"/>
    </source>
</evidence>
<dbReference type="PROSITE" id="PS51257">
    <property type="entry name" value="PROKAR_LIPOPROTEIN"/>
    <property type="match status" value="1"/>
</dbReference>
<dbReference type="Proteomes" id="UP000324376">
    <property type="component" value="Unassembled WGS sequence"/>
</dbReference>
<evidence type="ECO:0000256" key="1">
    <source>
        <dbReference type="SAM" id="MobiDB-lite"/>
    </source>
</evidence>
<dbReference type="AlphaFoldDB" id="A0A5S5C3F5"/>
<dbReference type="EMBL" id="VNHU01000005">
    <property type="protein sequence ID" value="TYP73659.1"/>
    <property type="molecule type" value="Genomic_DNA"/>
</dbReference>
<protein>
    <submittedName>
        <fullName evidence="2">Uncharacterized protein</fullName>
    </submittedName>
</protein>
<dbReference type="RefSeq" id="WP_148782752.1">
    <property type="nucleotide sequence ID" value="NZ_VNHU01000005.1"/>
</dbReference>
<sequence length="149" mass="17091">MRLILIFLIGIIILGCVDQSKSKTVNQTKVANDSDDPRKNPCPEEWNLNGPTDEPRNVVPKQLNDSTTQQLLFGKVWFEIINPTELENGVTKCYLKNYRTDGSLESEGFGIYDEHPVADYSMEGKWRFYSCDGKLKEEVKFVKGKRIKK</sequence>
<dbReference type="OrthoDB" id="1223552at2"/>